<dbReference type="Gene3D" id="2.40.70.10">
    <property type="entry name" value="Acid Proteases"/>
    <property type="match status" value="2"/>
</dbReference>
<evidence type="ECO:0000256" key="4">
    <source>
        <dbReference type="ARBA" id="ARBA00022750"/>
    </source>
</evidence>
<dbReference type="PANTHER" id="PTHR47966:SF51">
    <property type="entry name" value="BETA-SITE APP-CLEAVING ENZYME, ISOFORM A-RELATED"/>
    <property type="match status" value="1"/>
</dbReference>
<evidence type="ECO:0000256" key="8">
    <source>
        <dbReference type="PIRSR" id="PIRSR601461-2"/>
    </source>
</evidence>
<keyword evidence="4 9" id="KW-0064">Aspartyl protease</keyword>
<dbReference type="InterPro" id="IPR033121">
    <property type="entry name" value="PEPTIDASE_A1"/>
</dbReference>
<comment type="similarity">
    <text evidence="1 9">Belongs to the peptidase A1 family.</text>
</comment>
<keyword evidence="2 9" id="KW-0645">Protease</keyword>
<feature type="disulfide bond" evidence="8">
    <location>
        <begin position="100"/>
        <end position="107"/>
    </location>
</feature>
<keyword evidence="5 9" id="KW-0378">Hydrolase</keyword>
<dbReference type="PANTHER" id="PTHR47966">
    <property type="entry name" value="BETA-SITE APP-CLEAVING ENZYME, ISOFORM A-RELATED"/>
    <property type="match status" value="1"/>
</dbReference>
<evidence type="ECO:0000256" key="10">
    <source>
        <dbReference type="SAM" id="SignalP"/>
    </source>
</evidence>
<keyword evidence="7" id="KW-0325">Glycoprotein</keyword>
<feature type="domain" description="Peptidase A1" evidence="11">
    <location>
        <begin position="69"/>
        <end position="261"/>
    </location>
</feature>
<feature type="signal peptide" evidence="10">
    <location>
        <begin position="1"/>
        <end position="17"/>
    </location>
</feature>
<accession>A0A3S5AH99</accession>
<organism evidence="12 13">
    <name type="scientific">Protopolystoma xenopodis</name>
    <dbReference type="NCBI Taxonomy" id="117903"/>
    <lineage>
        <taxon>Eukaryota</taxon>
        <taxon>Metazoa</taxon>
        <taxon>Spiralia</taxon>
        <taxon>Lophotrochozoa</taxon>
        <taxon>Platyhelminthes</taxon>
        <taxon>Monogenea</taxon>
        <taxon>Polyopisthocotylea</taxon>
        <taxon>Polystomatidea</taxon>
        <taxon>Polystomatidae</taxon>
        <taxon>Protopolystoma</taxon>
    </lineage>
</organism>
<keyword evidence="13" id="KW-1185">Reference proteome</keyword>
<evidence type="ECO:0000259" key="11">
    <source>
        <dbReference type="PROSITE" id="PS51767"/>
    </source>
</evidence>
<dbReference type="Pfam" id="PF00026">
    <property type="entry name" value="Asp"/>
    <property type="match status" value="1"/>
</dbReference>
<dbReference type="GO" id="GO:0006508">
    <property type="term" value="P:proteolysis"/>
    <property type="evidence" value="ECO:0007669"/>
    <property type="project" value="UniProtKB-KW"/>
</dbReference>
<evidence type="ECO:0000256" key="3">
    <source>
        <dbReference type="ARBA" id="ARBA00022729"/>
    </source>
</evidence>
<dbReference type="EMBL" id="CAAALY010100751">
    <property type="protein sequence ID" value="VEL29155.1"/>
    <property type="molecule type" value="Genomic_DNA"/>
</dbReference>
<evidence type="ECO:0000256" key="6">
    <source>
        <dbReference type="ARBA" id="ARBA00023157"/>
    </source>
</evidence>
<dbReference type="InterPro" id="IPR001461">
    <property type="entry name" value="Aspartic_peptidase_A1"/>
</dbReference>
<evidence type="ECO:0000256" key="5">
    <source>
        <dbReference type="ARBA" id="ARBA00022801"/>
    </source>
</evidence>
<dbReference type="AlphaFoldDB" id="A0A3S5AH99"/>
<dbReference type="InterPro" id="IPR001969">
    <property type="entry name" value="Aspartic_peptidase_AS"/>
</dbReference>
<dbReference type="SUPFAM" id="SSF50630">
    <property type="entry name" value="Acid proteases"/>
    <property type="match status" value="1"/>
</dbReference>
<dbReference type="Proteomes" id="UP000784294">
    <property type="component" value="Unassembled WGS sequence"/>
</dbReference>
<feature type="chain" id="PRO_5018767410" description="Peptidase A1 domain-containing protein" evidence="10">
    <location>
        <begin position="18"/>
        <end position="261"/>
    </location>
</feature>
<protein>
    <recommendedName>
        <fullName evidence="11">Peptidase A1 domain-containing protein</fullName>
    </recommendedName>
</protein>
<evidence type="ECO:0000256" key="7">
    <source>
        <dbReference type="ARBA" id="ARBA00023180"/>
    </source>
</evidence>
<keyword evidence="6 8" id="KW-1015">Disulfide bond</keyword>
<name>A0A3S5AH99_9PLAT</name>
<evidence type="ECO:0000256" key="2">
    <source>
        <dbReference type="ARBA" id="ARBA00022670"/>
    </source>
</evidence>
<gene>
    <name evidence="12" type="ORF">PXEA_LOCUS22595</name>
</gene>
<dbReference type="PROSITE" id="PS51767">
    <property type="entry name" value="PEPTIDASE_A1"/>
    <property type="match status" value="1"/>
</dbReference>
<evidence type="ECO:0000256" key="9">
    <source>
        <dbReference type="RuleBase" id="RU000454"/>
    </source>
</evidence>
<dbReference type="GO" id="GO:0004190">
    <property type="term" value="F:aspartic-type endopeptidase activity"/>
    <property type="evidence" value="ECO:0007669"/>
    <property type="project" value="UniProtKB-KW"/>
</dbReference>
<reference evidence="12" key="1">
    <citation type="submission" date="2018-11" db="EMBL/GenBank/DDBJ databases">
        <authorList>
            <consortium name="Pathogen Informatics"/>
        </authorList>
    </citation>
    <scope>NUCLEOTIDE SEQUENCE</scope>
</reference>
<dbReference type="InterPro" id="IPR021109">
    <property type="entry name" value="Peptidase_aspartic_dom_sf"/>
</dbReference>
<evidence type="ECO:0000256" key="1">
    <source>
        <dbReference type="ARBA" id="ARBA00007447"/>
    </source>
</evidence>
<dbReference type="OrthoDB" id="771136at2759"/>
<evidence type="ECO:0000313" key="12">
    <source>
        <dbReference type="EMBL" id="VEL29155.1"/>
    </source>
</evidence>
<dbReference type="GO" id="GO:0005764">
    <property type="term" value="C:lysosome"/>
    <property type="evidence" value="ECO:0007669"/>
    <property type="project" value="TreeGrafter"/>
</dbReference>
<dbReference type="PRINTS" id="PR00792">
    <property type="entry name" value="PEPSIN"/>
</dbReference>
<sequence length="261" mass="29053">MLPRFFLSLLIFALCDASLIRIPLTPFRAVRRTLEESSVSISKIRQRWAKFDLHDGRPQPLINYLDAQYYGPITIGTPPQDFNVVFDTGSSNLWVPSKKCKWTDIACLLHNKYDSTKSSTYKKDGRSFSIRYGTGSLTGFLSNDTVSVSTLAGYDVSSQTFAEATSQPGLVFILAAFDGILGLGYPQISVMNVTPVFDNMVNQGLIDDPVFAFYLDRNVSDPIGGELMIGGTDPAYYEGDVFYIPVVDKGYWQVSMDGYVY</sequence>
<dbReference type="FunFam" id="2.40.70.10:FF:000009">
    <property type="entry name" value="Aspartic proteinase A1"/>
    <property type="match status" value="1"/>
</dbReference>
<proteinExistence type="inferred from homology"/>
<evidence type="ECO:0000313" key="13">
    <source>
        <dbReference type="Proteomes" id="UP000784294"/>
    </source>
</evidence>
<dbReference type="PROSITE" id="PS00141">
    <property type="entry name" value="ASP_PROTEASE"/>
    <property type="match status" value="1"/>
</dbReference>
<keyword evidence="3 10" id="KW-0732">Signal</keyword>
<comment type="caution">
    <text evidence="12">The sequence shown here is derived from an EMBL/GenBank/DDBJ whole genome shotgun (WGS) entry which is preliminary data.</text>
</comment>